<dbReference type="PIRSF" id="PIRSF000445">
    <property type="entry name" value="4pyrrol_synth_GluRdtase"/>
    <property type="match status" value="1"/>
</dbReference>
<dbReference type="EMBL" id="SMFQ01000004">
    <property type="protein sequence ID" value="TCJ84839.1"/>
    <property type="molecule type" value="Genomic_DNA"/>
</dbReference>
<gene>
    <name evidence="9" type="primary">hemA</name>
    <name evidence="18" type="ORF">EV695_2802</name>
</gene>
<name>A0A4R1EY61_9GAMM</name>
<evidence type="ECO:0000256" key="5">
    <source>
        <dbReference type="ARBA" id="ARBA00023002"/>
    </source>
</evidence>
<dbReference type="GO" id="GO:0008883">
    <property type="term" value="F:glutamyl-tRNA reductase activity"/>
    <property type="evidence" value="ECO:0007669"/>
    <property type="project" value="UniProtKB-UniRule"/>
</dbReference>
<dbReference type="InterPro" id="IPR015896">
    <property type="entry name" value="4pyrrol_synth_GluRdtase_dimer"/>
</dbReference>
<keyword evidence="4 9" id="KW-0521">NADP</keyword>
<dbReference type="SUPFAM" id="SSF69075">
    <property type="entry name" value="Glutamyl tRNA-reductase dimerization domain"/>
    <property type="match status" value="1"/>
</dbReference>
<dbReference type="Pfam" id="PF01488">
    <property type="entry name" value="Shikimate_DH"/>
    <property type="match status" value="1"/>
</dbReference>
<dbReference type="Proteomes" id="UP000294887">
    <property type="component" value="Unassembled WGS sequence"/>
</dbReference>
<feature type="binding site" evidence="9 11">
    <location>
        <begin position="115"/>
        <end position="117"/>
    </location>
    <ligand>
        <name>substrate</name>
    </ligand>
</feature>
<protein>
    <recommendedName>
        <fullName evidence="8 9">Glutamyl-tRNA reductase</fullName>
        <shortName evidence="9">GluTR</shortName>
        <ecNumber evidence="3 9">1.2.1.70</ecNumber>
    </recommendedName>
</protein>
<dbReference type="PANTHER" id="PTHR43013">
    <property type="entry name" value="GLUTAMYL-TRNA REDUCTASE"/>
    <property type="match status" value="1"/>
</dbReference>
<proteinExistence type="inferred from homology"/>
<dbReference type="GO" id="GO:0050661">
    <property type="term" value="F:NADP binding"/>
    <property type="evidence" value="ECO:0007669"/>
    <property type="project" value="InterPro"/>
</dbReference>
<feature type="binding site" evidence="9 12">
    <location>
        <begin position="190"/>
        <end position="195"/>
    </location>
    <ligand>
        <name>NADP(+)</name>
        <dbReference type="ChEBI" id="CHEBI:58349"/>
    </ligand>
</feature>
<dbReference type="SUPFAM" id="SSF51735">
    <property type="entry name" value="NAD(P)-binding Rossmann-fold domains"/>
    <property type="match status" value="1"/>
</dbReference>
<dbReference type="InterPro" id="IPR036453">
    <property type="entry name" value="GluRdtase_dimer_dom_sf"/>
</dbReference>
<evidence type="ECO:0000256" key="9">
    <source>
        <dbReference type="HAMAP-Rule" id="MF_00087"/>
    </source>
</evidence>
<keyword evidence="5 9" id="KW-0560">Oxidoreductase</keyword>
<comment type="function">
    <text evidence="9">Catalyzes the NADPH-dependent reduction of glutamyl-tRNA(Glu) to glutamate 1-semialdehyde (GSA).</text>
</comment>
<comment type="domain">
    <text evidence="9">Possesses an unusual extended V-shaped dimeric structure with each monomer consisting of three distinct domains arranged along a curved 'spinal' alpha-helix. The N-terminal catalytic domain specifically recognizes the glutamate moiety of the substrate. The second domain is the NADPH-binding domain, and the third C-terminal domain is responsible for dimerization.</text>
</comment>
<dbReference type="Gene3D" id="3.40.50.720">
    <property type="entry name" value="NAD(P)-binding Rossmann-like Domain"/>
    <property type="match status" value="1"/>
</dbReference>
<keyword evidence="19" id="KW-1185">Reference proteome</keyword>
<dbReference type="FunFam" id="3.30.460.30:FF:000001">
    <property type="entry name" value="Glutamyl-tRNA reductase"/>
    <property type="match status" value="1"/>
</dbReference>
<evidence type="ECO:0000256" key="4">
    <source>
        <dbReference type="ARBA" id="ARBA00022857"/>
    </source>
</evidence>
<comment type="miscellaneous">
    <text evidence="9">During catalysis, the active site Cys acts as a nucleophile attacking the alpha-carbonyl group of tRNA-bound glutamate with the formation of a thioester intermediate between enzyme and glutamate, and the concomitant release of tRNA(Glu). The thioester intermediate is finally reduced by direct hydride transfer from NADPH, to form the product GSA.</text>
</comment>
<evidence type="ECO:0000256" key="1">
    <source>
        <dbReference type="ARBA" id="ARBA00005059"/>
    </source>
</evidence>
<dbReference type="CDD" id="cd05213">
    <property type="entry name" value="NAD_bind_Glutamyl_tRNA_reduct"/>
    <property type="match status" value="1"/>
</dbReference>
<evidence type="ECO:0000256" key="7">
    <source>
        <dbReference type="ARBA" id="ARBA00047464"/>
    </source>
</evidence>
<keyword evidence="6 9" id="KW-0627">Porphyrin biosynthesis</keyword>
<feature type="binding site" evidence="9 11">
    <location>
        <begin position="53"/>
        <end position="56"/>
    </location>
    <ligand>
        <name>substrate</name>
    </ligand>
</feature>
<dbReference type="SUPFAM" id="SSF69742">
    <property type="entry name" value="Glutamyl tRNA-reductase catalytic, N-terminal domain"/>
    <property type="match status" value="1"/>
</dbReference>
<feature type="domain" description="Glutamyl-tRNA reductase N-terminal" evidence="17">
    <location>
        <begin position="6"/>
        <end position="157"/>
    </location>
</feature>
<dbReference type="InterPro" id="IPR006151">
    <property type="entry name" value="Shikm_DH/Glu-tRNA_Rdtase"/>
</dbReference>
<dbReference type="InterPro" id="IPR000343">
    <property type="entry name" value="4pyrrol_synth_GluRdtase"/>
</dbReference>
<comment type="subunit">
    <text evidence="9">Homodimer.</text>
</comment>
<dbReference type="HAMAP" id="MF_00087">
    <property type="entry name" value="Glu_tRNA_reductase"/>
    <property type="match status" value="1"/>
</dbReference>
<evidence type="ECO:0000256" key="14">
    <source>
        <dbReference type="RuleBase" id="RU000584"/>
    </source>
</evidence>
<comment type="caution">
    <text evidence="18">The sequence shown here is derived from an EMBL/GenBank/DDBJ whole genome shotgun (WGS) entry which is preliminary data.</text>
</comment>
<feature type="active site" description="Nucleophile" evidence="9 10">
    <location>
        <position position="54"/>
    </location>
</feature>
<evidence type="ECO:0000256" key="8">
    <source>
        <dbReference type="ARBA" id="ARBA00068659"/>
    </source>
</evidence>
<evidence type="ECO:0000259" key="17">
    <source>
        <dbReference type="Pfam" id="PF05201"/>
    </source>
</evidence>
<evidence type="ECO:0000256" key="12">
    <source>
        <dbReference type="PIRSR" id="PIRSR000445-3"/>
    </source>
</evidence>
<dbReference type="InterPro" id="IPR036291">
    <property type="entry name" value="NAD(P)-bd_dom_sf"/>
</dbReference>
<feature type="domain" description="Quinate/shikimate 5-dehydrogenase/glutamyl-tRNA reductase" evidence="16">
    <location>
        <begin position="173"/>
        <end position="307"/>
    </location>
</feature>
<dbReference type="InterPro" id="IPR015895">
    <property type="entry name" value="4pyrrol_synth_GluRdtase_N"/>
</dbReference>
<dbReference type="Pfam" id="PF00745">
    <property type="entry name" value="GlutR_dimer"/>
    <property type="match status" value="1"/>
</dbReference>
<evidence type="ECO:0000313" key="19">
    <source>
        <dbReference type="Proteomes" id="UP000294887"/>
    </source>
</evidence>
<dbReference type="AlphaFoldDB" id="A0A4R1EY61"/>
<dbReference type="OrthoDB" id="110209at2"/>
<reference evidence="18 19" key="1">
    <citation type="submission" date="2019-03" db="EMBL/GenBank/DDBJ databases">
        <title>Genomic Encyclopedia of Type Strains, Phase IV (KMG-IV): sequencing the most valuable type-strain genomes for metagenomic binning, comparative biology and taxonomic classification.</title>
        <authorList>
            <person name="Goeker M."/>
        </authorList>
    </citation>
    <scope>NUCLEOTIDE SEQUENCE [LARGE SCALE GENOMIC DNA]</scope>
    <source>
        <strain evidence="18 19">DSM 24830</strain>
    </source>
</reference>
<comment type="catalytic activity">
    <reaction evidence="7 9 14">
        <text>(S)-4-amino-5-oxopentanoate + tRNA(Glu) + NADP(+) = L-glutamyl-tRNA(Glu) + NADPH + H(+)</text>
        <dbReference type="Rhea" id="RHEA:12344"/>
        <dbReference type="Rhea" id="RHEA-COMP:9663"/>
        <dbReference type="Rhea" id="RHEA-COMP:9680"/>
        <dbReference type="ChEBI" id="CHEBI:15378"/>
        <dbReference type="ChEBI" id="CHEBI:57501"/>
        <dbReference type="ChEBI" id="CHEBI:57783"/>
        <dbReference type="ChEBI" id="CHEBI:58349"/>
        <dbReference type="ChEBI" id="CHEBI:78442"/>
        <dbReference type="ChEBI" id="CHEBI:78520"/>
        <dbReference type="EC" id="1.2.1.70"/>
    </reaction>
</comment>
<dbReference type="RefSeq" id="WP_131906571.1">
    <property type="nucleotide sequence ID" value="NZ_BAAAFU010000006.1"/>
</dbReference>
<dbReference type="Gene3D" id="3.30.460.30">
    <property type="entry name" value="Glutamyl-tRNA reductase, N-terminal domain"/>
    <property type="match status" value="1"/>
</dbReference>
<dbReference type="InterPro" id="IPR036343">
    <property type="entry name" value="GluRdtase_N_sf"/>
</dbReference>
<dbReference type="Pfam" id="PF05201">
    <property type="entry name" value="GlutR_N"/>
    <property type="match status" value="1"/>
</dbReference>
<dbReference type="FunFam" id="3.40.50.720:FF:000031">
    <property type="entry name" value="Glutamyl-tRNA reductase"/>
    <property type="match status" value="1"/>
</dbReference>
<evidence type="ECO:0000256" key="10">
    <source>
        <dbReference type="PIRSR" id="PIRSR000445-1"/>
    </source>
</evidence>
<comment type="similarity">
    <text evidence="2 9 14">Belongs to the glutamyl-tRNA reductase family.</text>
</comment>
<dbReference type="EC" id="1.2.1.70" evidence="3 9"/>
<evidence type="ECO:0000259" key="16">
    <source>
        <dbReference type="Pfam" id="PF01488"/>
    </source>
</evidence>
<evidence type="ECO:0000313" key="18">
    <source>
        <dbReference type="EMBL" id="TCJ84839.1"/>
    </source>
</evidence>
<accession>A0A4R1EY61</accession>
<dbReference type="PANTHER" id="PTHR43013:SF1">
    <property type="entry name" value="GLUTAMYL-TRNA REDUCTASE"/>
    <property type="match status" value="1"/>
</dbReference>
<dbReference type="NCBIfam" id="TIGR01035">
    <property type="entry name" value="hemA"/>
    <property type="match status" value="1"/>
</dbReference>
<evidence type="ECO:0000256" key="13">
    <source>
        <dbReference type="PIRSR" id="PIRSR000445-4"/>
    </source>
</evidence>
<dbReference type="UniPathway" id="UPA00251">
    <property type="reaction ID" value="UER00316"/>
</dbReference>
<evidence type="ECO:0000259" key="15">
    <source>
        <dbReference type="Pfam" id="PF00745"/>
    </source>
</evidence>
<feature type="domain" description="Tetrapyrrole biosynthesis glutamyl-tRNA reductase dimerisation" evidence="15">
    <location>
        <begin position="323"/>
        <end position="418"/>
    </location>
</feature>
<feature type="binding site" evidence="9 11">
    <location>
        <position position="110"/>
    </location>
    <ligand>
        <name>substrate</name>
    </ligand>
</feature>
<evidence type="ECO:0000256" key="11">
    <source>
        <dbReference type="PIRSR" id="PIRSR000445-2"/>
    </source>
</evidence>
<sequence length="435" mass="47964">MSLRVIGINHKTAPVAIREKVAFSPDGLTETLSQIKNDIESNHKENEVIILSTCNRTEIYTYSNYTEEQILNWLSKQQGLDSQSLKEYIYNHANDEAIKHVMRVASGLDSMVLGEPQIFGQLKGALKTASEKKTAGTTLKRLMQHAFSTAKKVRTQTGIGTNPVSVAFAAVNLAKQIFSNLDNKTALLIGAGETIELVGKHLSNANIGKVIIANRSVEKATQLANDFNGLGITLQDIGDYLPDADIVISSTAAPMPIIGKGTVEAALKKRKHKPIFMVDIAVPRDIEEEVGELDDIYLYTVDDLQSVIEDNMKSRQEAATQGEEMIAEEVENFMGWMRAQDQMSLIKSYRDKINTIQDETLEKALKLLRNGSTADEALSFLAHTLTNKLAHDATVAMNKAAHSGDHKLLEASNKILNLSTVESQNQMIDKENNKQ</sequence>
<dbReference type="GO" id="GO:0019353">
    <property type="term" value="P:protoporphyrinogen IX biosynthetic process from glutamate"/>
    <property type="evidence" value="ECO:0007669"/>
    <property type="project" value="TreeGrafter"/>
</dbReference>
<evidence type="ECO:0000256" key="6">
    <source>
        <dbReference type="ARBA" id="ARBA00023244"/>
    </source>
</evidence>
<comment type="pathway">
    <text evidence="1 9 14">Porphyrin-containing compound metabolism; protoporphyrin-IX biosynthesis; 5-aminolevulinate from L-glutamyl-tRNA(Glu): step 1/2.</text>
</comment>
<feature type="binding site" evidence="9 11">
    <location>
        <position position="121"/>
    </location>
    <ligand>
        <name>substrate</name>
    </ligand>
</feature>
<evidence type="ECO:0000256" key="3">
    <source>
        <dbReference type="ARBA" id="ARBA00012970"/>
    </source>
</evidence>
<evidence type="ECO:0000256" key="2">
    <source>
        <dbReference type="ARBA" id="ARBA00005916"/>
    </source>
</evidence>
<organism evidence="18 19">
    <name type="scientific">Cocleimonas flava</name>
    <dbReference type="NCBI Taxonomy" id="634765"/>
    <lineage>
        <taxon>Bacteria</taxon>
        <taxon>Pseudomonadati</taxon>
        <taxon>Pseudomonadota</taxon>
        <taxon>Gammaproteobacteria</taxon>
        <taxon>Thiotrichales</taxon>
        <taxon>Thiotrichaceae</taxon>
        <taxon>Cocleimonas</taxon>
    </lineage>
</organism>
<feature type="site" description="Important for activity" evidence="9 13">
    <location>
        <position position="100"/>
    </location>
</feature>